<dbReference type="RefSeq" id="WP_273639460.1">
    <property type="nucleotide sequence ID" value="NZ_JAQQXP010000001.1"/>
</dbReference>
<reference evidence="1 2" key="1">
    <citation type="submission" date="2022-10" db="EMBL/GenBank/DDBJ databases">
        <title>Alteromonas sp. chi3 Genome sequencing.</title>
        <authorList>
            <person name="Park S."/>
        </authorList>
    </citation>
    <scope>NUCLEOTIDE SEQUENCE [LARGE SCALE GENOMIC DNA]</scope>
    <source>
        <strain evidence="2">chi3</strain>
    </source>
</reference>
<keyword evidence="2" id="KW-1185">Reference proteome</keyword>
<organism evidence="1 2">
    <name type="scientific">Alteromonas gilva</name>
    <dbReference type="NCBI Taxonomy" id="2987522"/>
    <lineage>
        <taxon>Bacteria</taxon>
        <taxon>Pseudomonadati</taxon>
        <taxon>Pseudomonadota</taxon>
        <taxon>Gammaproteobacteria</taxon>
        <taxon>Alteromonadales</taxon>
        <taxon>Alteromonadaceae</taxon>
        <taxon>Alteromonas/Salinimonas group</taxon>
        <taxon>Alteromonas</taxon>
    </lineage>
</organism>
<proteinExistence type="predicted"/>
<sequence>MSTDQTIIKKFQPVIKALIPYQQQGRLLEGLNRFSSRLNSQARKVIKSEVERLTSLTDAPADNSAFAQFPVKRFSHFGIEMALDKVGSEILHKESARYMERYTVGVFESITNSEHYQSQIQRKLREKIIKAFLVQTQSFKDIQFNNDLSITPNFVVSTQAYQNGRSVAVVSLNAKAIVIACTRSPTFTTKTALPLIFPNIPGLCSLNQVIHYDYSHVEFDQRTQRHNVTLKLAEQDTSWQAKIKQYLDKVMLRFPLDRNLEIERAMQALDRDRVVHSSPWIPVFMHQQKNGELRPDMVMLTAANSVKNPAHRSGTLLPGKQAMARILKELGVFKEVFVVRINVTQRNGKMLPLCTTIRQLERLTMVGQFLQLGLQNDSLQIWQYRLNNIDNKARYTAAVLQDIPASMREHLSSLTKILAIRCVTDVLGGLTVHQLPPAQKLPRQFVDEQQHWPLHFVMDNDMDRRTEPRFRIEKHADVKVGLITSYPALVRDFSKTGMQLQLLNYDGGELPAEVKVTIGDLKLKAQRYKVLHFAPDSTCMRLQLIASDKNGKLAGIMSSQSAYFTNIQNIEIQQTLYFRSLWEIFSRCYPNAAVQIVSARLMVQRLKTVYAPVESTDLYPFAVTEHKTPTHGFFADMDKSPPDSSTLKRLLQKSEPMHLSLHCERKHDASLISLTEQQCFGPKLRSSLKKSLEDKQVAFYVKSIESQPLQTGTTPMSKQRLALLSKIDLDVYEKLLDLQKNYTHVLHLIDMSALYNSLVLSDITPVKPPKGTS</sequence>
<dbReference type="EMBL" id="JAQQXP010000001">
    <property type="protein sequence ID" value="MDC8830535.1"/>
    <property type="molecule type" value="Genomic_DNA"/>
</dbReference>
<evidence type="ECO:0000313" key="2">
    <source>
        <dbReference type="Proteomes" id="UP001218788"/>
    </source>
</evidence>
<evidence type="ECO:0000313" key="1">
    <source>
        <dbReference type="EMBL" id="MDC8830535.1"/>
    </source>
</evidence>
<accession>A0ABT5L0J4</accession>
<protein>
    <recommendedName>
        <fullName evidence="3">PilZ domain-containing protein</fullName>
    </recommendedName>
</protein>
<dbReference type="Proteomes" id="UP001218788">
    <property type="component" value="Unassembled WGS sequence"/>
</dbReference>
<evidence type="ECO:0008006" key="3">
    <source>
        <dbReference type="Google" id="ProtNLM"/>
    </source>
</evidence>
<name>A0ABT5L0J4_9ALTE</name>
<comment type="caution">
    <text evidence="1">The sequence shown here is derived from an EMBL/GenBank/DDBJ whole genome shotgun (WGS) entry which is preliminary data.</text>
</comment>
<gene>
    <name evidence="1" type="ORF">OIK42_07130</name>
</gene>